<feature type="domain" description="SnoaL-like" evidence="1">
    <location>
        <begin position="8"/>
        <end position="113"/>
    </location>
</feature>
<dbReference type="SUPFAM" id="SSF54427">
    <property type="entry name" value="NTF2-like"/>
    <property type="match status" value="2"/>
</dbReference>
<keyword evidence="3" id="KW-1185">Reference proteome</keyword>
<dbReference type="Proteomes" id="UP000534286">
    <property type="component" value="Unassembled WGS sequence"/>
</dbReference>
<keyword evidence="2" id="KW-0413">Isomerase</keyword>
<dbReference type="AlphaFoldDB" id="A0A7W7S1S9"/>
<dbReference type="Pfam" id="PF12680">
    <property type="entry name" value="SnoaL_2"/>
    <property type="match status" value="2"/>
</dbReference>
<gene>
    <name evidence="2" type="ORF">FHR32_005743</name>
</gene>
<protein>
    <submittedName>
        <fullName evidence="2">Ketosteroid isomerase-like protein</fullName>
    </submittedName>
</protein>
<dbReference type="InterPro" id="IPR032710">
    <property type="entry name" value="NTF2-like_dom_sf"/>
</dbReference>
<evidence type="ECO:0000313" key="2">
    <source>
        <dbReference type="EMBL" id="MBB4941366.1"/>
    </source>
</evidence>
<dbReference type="Gene3D" id="3.10.450.50">
    <property type="match status" value="2"/>
</dbReference>
<evidence type="ECO:0000313" key="3">
    <source>
        <dbReference type="Proteomes" id="UP000534286"/>
    </source>
</evidence>
<name>A0A7W7S1S9_9ACTN</name>
<organism evidence="2 3">
    <name type="scientific">Streptosporangium album</name>
    <dbReference type="NCBI Taxonomy" id="47479"/>
    <lineage>
        <taxon>Bacteria</taxon>
        <taxon>Bacillati</taxon>
        <taxon>Actinomycetota</taxon>
        <taxon>Actinomycetes</taxon>
        <taxon>Streptosporangiales</taxon>
        <taxon>Streptosporangiaceae</taxon>
        <taxon>Streptosporangium</taxon>
    </lineage>
</organism>
<reference evidence="2 3" key="1">
    <citation type="submission" date="2020-08" db="EMBL/GenBank/DDBJ databases">
        <title>Sequencing the genomes of 1000 actinobacteria strains.</title>
        <authorList>
            <person name="Klenk H.-P."/>
        </authorList>
    </citation>
    <scope>NUCLEOTIDE SEQUENCE [LARGE SCALE GENOMIC DNA]</scope>
    <source>
        <strain evidence="2 3">DSM 43023</strain>
    </source>
</reference>
<sequence length="264" mass="29170">MDTIIDFVNRYVAVWNEPDADARRTAIAELWAEDGVETIESAEYRGREAIETRVTEAHEELVRSGGFVFRSADDAVGHHDVIRFTTHMIPATGGDVAWTGSVFVVLGDDGLIRHDYQFAENGDPGTRATAEEFLRRLGGGDPDHIAELFAEQVDWQLNWPDGGHPAAPWIRPRSTRTEAADHFRTLNAFHVPDRRGGSASRVLVDGTDAVVLGDIQQTVKATGRAYTALCALRLTVEDGLITRYHVYEDSLTVVEALTGRDADR</sequence>
<accession>A0A7W7S1S9</accession>
<dbReference type="InterPro" id="IPR037401">
    <property type="entry name" value="SnoaL-like"/>
</dbReference>
<dbReference type="GO" id="GO:0016853">
    <property type="term" value="F:isomerase activity"/>
    <property type="evidence" value="ECO:0007669"/>
    <property type="project" value="UniProtKB-KW"/>
</dbReference>
<dbReference type="EMBL" id="JACHJU010000002">
    <property type="protein sequence ID" value="MBB4941366.1"/>
    <property type="molecule type" value="Genomic_DNA"/>
</dbReference>
<evidence type="ECO:0000259" key="1">
    <source>
        <dbReference type="Pfam" id="PF12680"/>
    </source>
</evidence>
<proteinExistence type="predicted"/>
<dbReference type="RefSeq" id="WP_184757467.1">
    <property type="nucleotide sequence ID" value="NZ_BAABEK010000032.1"/>
</dbReference>
<comment type="caution">
    <text evidence="2">The sequence shown here is derived from an EMBL/GenBank/DDBJ whole genome shotgun (WGS) entry which is preliminary data.</text>
</comment>
<feature type="domain" description="SnoaL-like" evidence="1">
    <location>
        <begin position="131"/>
        <end position="244"/>
    </location>
</feature>